<dbReference type="SUPFAM" id="SSF53448">
    <property type="entry name" value="Nucleotide-diphospho-sugar transferases"/>
    <property type="match status" value="1"/>
</dbReference>
<organism evidence="5 6">
    <name type="scientific">Agrococcus jenensis</name>
    <dbReference type="NCBI Taxonomy" id="46353"/>
    <lineage>
        <taxon>Bacteria</taxon>
        <taxon>Bacillati</taxon>
        <taxon>Actinomycetota</taxon>
        <taxon>Actinomycetes</taxon>
        <taxon>Micrococcales</taxon>
        <taxon>Microbacteriaceae</taxon>
        <taxon>Agrococcus</taxon>
    </lineage>
</organism>
<dbReference type="GO" id="GO:0004582">
    <property type="term" value="F:dolichyl-phosphate beta-D-mannosyltransferase activity"/>
    <property type="evidence" value="ECO:0007669"/>
    <property type="project" value="InterPro"/>
</dbReference>
<comment type="similarity">
    <text evidence="1">Belongs to the glycosyltransferase 2 family.</text>
</comment>
<evidence type="ECO:0000313" key="6">
    <source>
        <dbReference type="Proteomes" id="UP000275456"/>
    </source>
</evidence>
<dbReference type="RefSeq" id="WP_123696051.1">
    <property type="nucleotide sequence ID" value="NZ_RKHJ01000001.1"/>
</dbReference>
<dbReference type="Pfam" id="PF00535">
    <property type="entry name" value="Glycos_transf_2"/>
    <property type="match status" value="1"/>
</dbReference>
<feature type="domain" description="Glycosyltransferase 2-like" evidence="4">
    <location>
        <begin position="7"/>
        <end position="170"/>
    </location>
</feature>
<dbReference type="EMBL" id="RKHJ01000001">
    <property type="protein sequence ID" value="ROR64898.1"/>
    <property type="molecule type" value="Genomic_DNA"/>
</dbReference>
<evidence type="ECO:0000256" key="1">
    <source>
        <dbReference type="ARBA" id="ARBA00006739"/>
    </source>
</evidence>
<dbReference type="CDD" id="cd06442">
    <property type="entry name" value="DPM1_like"/>
    <property type="match status" value="1"/>
</dbReference>
<accession>A0A3N2APS0</accession>
<keyword evidence="3 5" id="KW-0808">Transferase</keyword>
<dbReference type="FunFam" id="3.90.550.10:FF:000122">
    <property type="entry name" value="Dolichol-phosphate mannosyltransferase subunit 1"/>
    <property type="match status" value="1"/>
</dbReference>
<dbReference type="PANTHER" id="PTHR43398">
    <property type="entry name" value="DOLICHOL-PHOSPHATE MANNOSYLTRANSFERASE SUBUNIT 1"/>
    <property type="match status" value="1"/>
</dbReference>
<dbReference type="InterPro" id="IPR029044">
    <property type="entry name" value="Nucleotide-diphossugar_trans"/>
</dbReference>
<evidence type="ECO:0000259" key="4">
    <source>
        <dbReference type="Pfam" id="PF00535"/>
    </source>
</evidence>
<evidence type="ECO:0000256" key="2">
    <source>
        <dbReference type="ARBA" id="ARBA00022676"/>
    </source>
</evidence>
<proteinExistence type="inferred from homology"/>
<keyword evidence="2 5" id="KW-0328">Glycosyltransferase</keyword>
<evidence type="ECO:0000256" key="3">
    <source>
        <dbReference type="ARBA" id="ARBA00022679"/>
    </source>
</evidence>
<reference evidence="5 6" key="1">
    <citation type="submission" date="2018-11" db="EMBL/GenBank/DDBJ databases">
        <title>Sequencing the genomes of 1000 actinobacteria strains.</title>
        <authorList>
            <person name="Klenk H.-P."/>
        </authorList>
    </citation>
    <scope>NUCLEOTIDE SEQUENCE [LARGE SCALE GENOMIC DNA]</scope>
    <source>
        <strain evidence="5 6">DSM 9580</strain>
    </source>
</reference>
<dbReference type="InterPro" id="IPR001173">
    <property type="entry name" value="Glyco_trans_2-like"/>
</dbReference>
<protein>
    <submittedName>
        <fullName evidence="5">Dolichol-phosphate mannosyltransferase</fullName>
    </submittedName>
</protein>
<dbReference type="OrthoDB" id="9810303at2"/>
<dbReference type="GO" id="GO:0009247">
    <property type="term" value="P:glycolipid biosynthetic process"/>
    <property type="evidence" value="ECO:0007669"/>
    <property type="project" value="TreeGrafter"/>
</dbReference>
<keyword evidence="6" id="KW-1185">Reference proteome</keyword>
<dbReference type="GO" id="GO:0016020">
    <property type="term" value="C:membrane"/>
    <property type="evidence" value="ECO:0007669"/>
    <property type="project" value="GOC"/>
</dbReference>
<dbReference type="Proteomes" id="UP000275456">
    <property type="component" value="Unassembled WGS sequence"/>
</dbReference>
<gene>
    <name evidence="5" type="ORF">EDD26_0250</name>
</gene>
<sequence>MIKALALIPTYDEVESLPVLVDRLLAAVPELDVLILDDASPDGTGELADRMAAADPRITVRHRPGKLGLGAAYLDGFALGIERGYTHVIEIDADGSHPPERLRAMLELAEAGDELVIGSRWMPGGSVVDWPMRREVLSRGANLYARLMLGVPAHDMTAGYRVYSTELLQRLDLESLESRGYCFQIDMTVRSHDAGASISEVPIQFRDREAGESKMSGSIIGEALTKVTGWGIGRRAAQLRALLPR</sequence>
<dbReference type="InterPro" id="IPR039528">
    <property type="entry name" value="DPM1-like"/>
</dbReference>
<comment type="caution">
    <text evidence="5">The sequence shown here is derived from an EMBL/GenBank/DDBJ whole genome shotgun (WGS) entry which is preliminary data.</text>
</comment>
<dbReference type="PANTHER" id="PTHR43398:SF1">
    <property type="entry name" value="DOLICHOL-PHOSPHATE MANNOSYLTRANSFERASE SUBUNIT 1"/>
    <property type="match status" value="1"/>
</dbReference>
<name>A0A3N2APS0_9MICO</name>
<dbReference type="Gene3D" id="3.90.550.10">
    <property type="entry name" value="Spore Coat Polysaccharide Biosynthesis Protein SpsA, Chain A"/>
    <property type="match status" value="1"/>
</dbReference>
<dbReference type="AlphaFoldDB" id="A0A3N2APS0"/>
<evidence type="ECO:0000313" key="5">
    <source>
        <dbReference type="EMBL" id="ROR64898.1"/>
    </source>
</evidence>